<dbReference type="SUPFAM" id="SSF51735">
    <property type="entry name" value="NAD(P)-binding Rossmann-fold domains"/>
    <property type="match status" value="1"/>
</dbReference>
<proteinExistence type="predicted"/>
<feature type="compositionally biased region" description="Low complexity" evidence="3">
    <location>
        <begin position="349"/>
        <end position="375"/>
    </location>
</feature>
<dbReference type="Proteomes" id="UP001141327">
    <property type="component" value="Unassembled WGS sequence"/>
</dbReference>
<dbReference type="InterPro" id="IPR011032">
    <property type="entry name" value="GroES-like_sf"/>
</dbReference>
<keyword evidence="2" id="KW-0560">Oxidoreductase</keyword>
<comment type="caution">
    <text evidence="5">The sequence shown here is derived from an EMBL/GenBank/DDBJ whole genome shotgun (WGS) entry which is preliminary data.</text>
</comment>
<organism evidence="5 6">
    <name type="scientific">Paratrimastix pyriformis</name>
    <dbReference type="NCBI Taxonomy" id="342808"/>
    <lineage>
        <taxon>Eukaryota</taxon>
        <taxon>Metamonada</taxon>
        <taxon>Preaxostyla</taxon>
        <taxon>Paratrimastigidae</taxon>
        <taxon>Paratrimastix</taxon>
    </lineage>
</organism>
<dbReference type="Gene3D" id="3.40.50.720">
    <property type="entry name" value="NAD(P)-binding Rossmann-like Domain"/>
    <property type="match status" value="1"/>
</dbReference>
<evidence type="ECO:0000256" key="3">
    <source>
        <dbReference type="SAM" id="MobiDB-lite"/>
    </source>
</evidence>
<protein>
    <submittedName>
        <fullName evidence="5">Oxidoreductase zinc-binding dehydrogenase</fullName>
    </submittedName>
</protein>
<evidence type="ECO:0000256" key="1">
    <source>
        <dbReference type="ARBA" id="ARBA00022857"/>
    </source>
</evidence>
<keyword evidence="6" id="KW-1185">Reference proteome</keyword>
<dbReference type="InterPro" id="IPR036291">
    <property type="entry name" value="NAD(P)-bd_dom_sf"/>
</dbReference>
<dbReference type="Gene3D" id="3.90.180.10">
    <property type="entry name" value="Medium-chain alcohol dehydrogenases, catalytic domain"/>
    <property type="match status" value="1"/>
</dbReference>
<accession>A0ABQ8UVL3</accession>
<dbReference type="InterPro" id="IPR020843">
    <property type="entry name" value="ER"/>
</dbReference>
<dbReference type="SMART" id="SM00829">
    <property type="entry name" value="PKS_ER"/>
    <property type="match status" value="1"/>
</dbReference>
<evidence type="ECO:0000259" key="4">
    <source>
        <dbReference type="SMART" id="SM00829"/>
    </source>
</evidence>
<dbReference type="Pfam" id="PF08240">
    <property type="entry name" value="ADH_N"/>
    <property type="match status" value="1"/>
</dbReference>
<reference evidence="5" key="1">
    <citation type="journal article" date="2022" name="bioRxiv">
        <title>Genomics of Preaxostyla Flagellates Illuminates Evolutionary Transitions and the Path Towards Mitochondrial Loss.</title>
        <authorList>
            <person name="Novak L.V.F."/>
            <person name="Treitli S.C."/>
            <person name="Pyrih J."/>
            <person name="Halakuc P."/>
            <person name="Pipaliya S.V."/>
            <person name="Vacek V."/>
            <person name="Brzon O."/>
            <person name="Soukal P."/>
            <person name="Eme L."/>
            <person name="Dacks J.B."/>
            <person name="Karnkowska A."/>
            <person name="Elias M."/>
            <person name="Hampl V."/>
        </authorList>
    </citation>
    <scope>NUCLEOTIDE SEQUENCE</scope>
    <source>
        <strain evidence="5">RCP-MX</strain>
    </source>
</reference>
<evidence type="ECO:0000313" key="5">
    <source>
        <dbReference type="EMBL" id="KAJ4463122.1"/>
    </source>
</evidence>
<dbReference type="SUPFAM" id="SSF50129">
    <property type="entry name" value="GroES-like"/>
    <property type="match status" value="1"/>
</dbReference>
<evidence type="ECO:0000313" key="6">
    <source>
        <dbReference type="Proteomes" id="UP001141327"/>
    </source>
</evidence>
<keyword evidence="1" id="KW-0521">NADP</keyword>
<dbReference type="PANTHER" id="PTHR48106:SF18">
    <property type="entry name" value="QUINONE OXIDOREDUCTASE PIG3"/>
    <property type="match status" value="1"/>
</dbReference>
<feature type="domain" description="Enoyl reductase (ER)" evidence="4">
    <location>
        <begin position="6"/>
        <end position="337"/>
    </location>
</feature>
<name>A0ABQ8UVL3_9EUKA</name>
<evidence type="ECO:0000256" key="2">
    <source>
        <dbReference type="ARBA" id="ARBA00023002"/>
    </source>
</evidence>
<feature type="region of interest" description="Disordered" evidence="3">
    <location>
        <begin position="334"/>
        <end position="375"/>
    </location>
</feature>
<dbReference type="InterPro" id="IPR013149">
    <property type="entry name" value="ADH-like_C"/>
</dbReference>
<dbReference type="Pfam" id="PF00107">
    <property type="entry name" value="ADH_zinc_N"/>
    <property type="match status" value="1"/>
</dbReference>
<sequence length="375" mass="39821">MGVVIDSPGHVVFRDLPAPPAQLEKGYYLVEMAAAPINPSDLMYIEGRYPASAPTAPGKLRVGGFEGTGIVRAAGGGDAKHSMVNHPVALWIPEGGTWAHQVVVPAHLVMELPKGVSLGLGSPWVNPLTALALVQKAQNHHDPMTGKSLKPVAVALTAAASSLGRMIIRLAAEKKSNLVVLGIVRKAEQCDQLRSLGCEHCFTTTDPAFDDQFREAAAHLNCTLCYDCVGGSLPGRILRLMPPGSTVVVYGSLDPQPTLDGLSPMDLLIHGKRIEGFHLHMFLEAIGKKDTAKLMTTARDKWAGPLATSINKRLPMDQVSNALEEYRRNMSAGKVLLTGPAMPPEELRQPPSAEAPAAQSTAPTQAHTSQPGSSS</sequence>
<dbReference type="InterPro" id="IPR013154">
    <property type="entry name" value="ADH-like_N"/>
</dbReference>
<dbReference type="PANTHER" id="PTHR48106">
    <property type="entry name" value="QUINONE OXIDOREDUCTASE PIG3-RELATED"/>
    <property type="match status" value="1"/>
</dbReference>
<gene>
    <name evidence="5" type="ORF">PAPYR_396</name>
</gene>
<dbReference type="EMBL" id="JAPMOS010000001">
    <property type="protein sequence ID" value="KAJ4463122.1"/>
    <property type="molecule type" value="Genomic_DNA"/>
</dbReference>